<evidence type="ECO:0000313" key="6">
    <source>
        <dbReference type="EMBL" id="KVE26856.1"/>
    </source>
</evidence>
<dbReference type="Gene3D" id="2.40.10.480">
    <property type="match status" value="1"/>
</dbReference>
<dbReference type="GO" id="GO:0016491">
    <property type="term" value="F:oxidoreductase activity"/>
    <property type="evidence" value="ECO:0007669"/>
    <property type="project" value="UniProtKB-KW"/>
</dbReference>
<keyword evidence="7" id="KW-1185">Reference proteome</keyword>
<comment type="caution">
    <text evidence="6">The sequence shown here is derived from an EMBL/GenBank/DDBJ whole genome shotgun (WGS) entry which is preliminary data.</text>
</comment>
<dbReference type="InterPro" id="IPR018391">
    <property type="entry name" value="PQQ_b-propeller_rpt"/>
</dbReference>
<protein>
    <recommendedName>
        <fullName evidence="5">Pyrrolo-quinoline quinone repeat domain-containing protein</fullName>
    </recommendedName>
</protein>
<comment type="cofactor">
    <cofactor evidence="1">
        <name>pyrroloquinoline quinone</name>
        <dbReference type="ChEBI" id="CHEBI:58442"/>
    </cofactor>
</comment>
<dbReference type="Gene3D" id="2.140.10.10">
    <property type="entry name" value="Quinoprotein alcohol dehydrogenase-like superfamily"/>
    <property type="match status" value="1"/>
</dbReference>
<evidence type="ECO:0000256" key="3">
    <source>
        <dbReference type="ARBA" id="ARBA00023002"/>
    </source>
</evidence>
<dbReference type="SMART" id="SM00564">
    <property type="entry name" value="PQQ"/>
    <property type="match status" value="6"/>
</dbReference>
<dbReference type="InterPro" id="IPR002372">
    <property type="entry name" value="PQQ_rpt_dom"/>
</dbReference>
<dbReference type="PANTHER" id="PTHR32303:SF10">
    <property type="entry name" value="OUTER MEMBRANE PROTEIN ASSEMBLY FACTOR BAMB"/>
    <property type="match status" value="1"/>
</dbReference>
<dbReference type="EMBL" id="LOWA01000032">
    <property type="protein sequence ID" value="KVE26856.1"/>
    <property type="molecule type" value="Genomic_DNA"/>
</dbReference>
<feature type="signal peptide" evidence="4">
    <location>
        <begin position="1"/>
        <end position="34"/>
    </location>
</feature>
<evidence type="ECO:0000256" key="1">
    <source>
        <dbReference type="ARBA" id="ARBA00001931"/>
    </source>
</evidence>
<dbReference type="SUPFAM" id="SSF50998">
    <property type="entry name" value="Quinoprotein alcohol dehydrogenase-like"/>
    <property type="match status" value="1"/>
</dbReference>
<keyword evidence="4" id="KW-0732">Signal</keyword>
<sequence length="531" mass="55098">MTQVFDRQRRRIAVIPAAVLFGLSLGLAAQPSMAAPAANGWSVAGQNLRNTRSQSDQTALNVNNAGRLALKWSRTVHGDVSATPAVVDGAVYFPDWGGYLTKLDAATGKLIWERRIDSYAGEPPSAVSRTSPAVVGNTVYIGDQNGAHVLAIDAASGNLLWSTAINSHPYAIVTQSPIVHAGVVYVGASSTEEAAAADVPNYPCCSFRGSFSALDAKTGRIKWTTYTVPQNNGEPGGYSGGAVWGSTAAIDVPGKTVFITTGNNYSVPQSANQCQVAGGSMAQCLSPDDHVDSVLALDMATGRIKWSTGVQGFDTWNIACNQPGTNAQNCPPSPGPDFDFGAGPTLLTVHDRPGKPQLLVGAGQKSGVYWLLDAQTGAIRSSTVVGPGSALGGIEWGTATDGKRIYVANADYDRVPYTVNGKSVTVGSFAAIDPATGKILWQVADPSGNALTIAPVSVSNGVAFVSSMSGHMYALNAATGDVLWDYVGQGSSAAGPAIDERGTVYWGNGYAKLGALGTKSYTFYAFSIDGK</sequence>
<organism evidence="6 7">
    <name type="scientific">Burkholderia singularis</name>
    <dbReference type="NCBI Taxonomy" id="1503053"/>
    <lineage>
        <taxon>Bacteria</taxon>
        <taxon>Pseudomonadati</taxon>
        <taxon>Pseudomonadota</taxon>
        <taxon>Betaproteobacteria</taxon>
        <taxon>Burkholderiales</taxon>
        <taxon>Burkholderiaceae</taxon>
        <taxon>Burkholderia</taxon>
        <taxon>pseudomallei group</taxon>
    </lineage>
</organism>
<feature type="domain" description="Pyrrolo-quinoline quinone repeat" evidence="5">
    <location>
        <begin position="69"/>
        <end position="198"/>
    </location>
</feature>
<comment type="similarity">
    <text evidence="2">Belongs to the bacterial PQQ dehydrogenase family.</text>
</comment>
<dbReference type="InterPro" id="IPR011047">
    <property type="entry name" value="Quinoprotein_ADH-like_sf"/>
</dbReference>
<evidence type="ECO:0000256" key="2">
    <source>
        <dbReference type="ARBA" id="ARBA00008156"/>
    </source>
</evidence>
<feature type="chain" id="PRO_5007158228" description="Pyrrolo-quinoline quinone repeat domain-containing protein" evidence="4">
    <location>
        <begin position="35"/>
        <end position="531"/>
    </location>
</feature>
<dbReference type="Proteomes" id="UP000062788">
    <property type="component" value="Unassembled WGS sequence"/>
</dbReference>
<evidence type="ECO:0000256" key="4">
    <source>
        <dbReference type="SAM" id="SignalP"/>
    </source>
</evidence>
<dbReference type="AlphaFoldDB" id="A0A118DNQ5"/>
<dbReference type="RefSeq" id="WP_059517551.1">
    <property type="nucleotide sequence ID" value="NZ_LOWA01000032.1"/>
</dbReference>
<accession>A0A118DNQ5</accession>
<proteinExistence type="inferred from homology"/>
<dbReference type="PANTHER" id="PTHR32303">
    <property type="entry name" value="QUINOPROTEIN ALCOHOL DEHYDROGENASE (CYTOCHROME C)"/>
    <property type="match status" value="1"/>
</dbReference>
<reference evidence="6 7" key="1">
    <citation type="submission" date="2015-11" db="EMBL/GenBank/DDBJ databases">
        <title>Expanding the genomic diversity of Burkholderia species for the development of highly accurate diagnostics.</title>
        <authorList>
            <person name="Sahl J."/>
            <person name="Keim P."/>
            <person name="Wagner D."/>
        </authorList>
    </citation>
    <scope>NUCLEOTIDE SEQUENCE [LARGE SCALE GENOMIC DNA]</scope>
    <source>
        <strain evidence="6 7">TSV85</strain>
    </source>
</reference>
<dbReference type="Pfam" id="PF13360">
    <property type="entry name" value="PQQ_2"/>
    <property type="match status" value="2"/>
</dbReference>
<evidence type="ECO:0000313" key="7">
    <source>
        <dbReference type="Proteomes" id="UP000062788"/>
    </source>
</evidence>
<gene>
    <name evidence="6" type="ORF">WS67_14850</name>
</gene>
<feature type="domain" description="Pyrrolo-quinoline quinone repeat" evidence="5">
    <location>
        <begin position="372"/>
        <end position="516"/>
    </location>
</feature>
<name>A0A118DNQ5_9BURK</name>
<keyword evidence="3" id="KW-0560">Oxidoreductase</keyword>
<evidence type="ECO:0000259" key="5">
    <source>
        <dbReference type="Pfam" id="PF13360"/>
    </source>
</evidence>